<reference evidence="2" key="1">
    <citation type="submission" date="2019-03" db="EMBL/GenBank/DDBJ databases">
        <title>Snf2 controls pulcherriminic acid biosynthesis and connects pigmentation and antifungal activity of the yeast Metschnikowia pulcherrima.</title>
        <authorList>
            <person name="Gore-Lloyd D."/>
            <person name="Sumann I."/>
            <person name="Brachmann A.O."/>
            <person name="Schneeberger K."/>
            <person name="Ortiz-Merino R.A."/>
            <person name="Moreno-Beltran M."/>
            <person name="Schlaefli M."/>
            <person name="Kirner P."/>
            <person name="Santos Kron A."/>
            <person name="Wolfe K.H."/>
            <person name="Piel J."/>
            <person name="Ahrens C.H."/>
            <person name="Henk D."/>
            <person name="Freimoser F.M."/>
        </authorList>
    </citation>
    <scope>NUCLEOTIDE SEQUENCE [LARGE SCALE GENOMIC DNA]</scope>
    <source>
        <strain evidence="2">APC 1.2</strain>
    </source>
</reference>
<organism evidence="1 2">
    <name type="scientific">Metschnikowia aff. pulcherrima</name>
    <dbReference type="NCBI Taxonomy" id="2163413"/>
    <lineage>
        <taxon>Eukaryota</taxon>
        <taxon>Fungi</taxon>
        <taxon>Dikarya</taxon>
        <taxon>Ascomycota</taxon>
        <taxon>Saccharomycotina</taxon>
        <taxon>Pichiomycetes</taxon>
        <taxon>Metschnikowiaceae</taxon>
        <taxon>Metschnikowia</taxon>
    </lineage>
</organism>
<dbReference type="EMBL" id="CP034461">
    <property type="protein sequence ID" value="QBM90932.1"/>
    <property type="molecule type" value="Genomic_DNA"/>
</dbReference>
<dbReference type="Proteomes" id="UP000292447">
    <property type="component" value="Chromosome VI"/>
</dbReference>
<dbReference type="AlphaFoldDB" id="A0A4P6XTJ7"/>
<evidence type="ECO:0000313" key="1">
    <source>
        <dbReference type="EMBL" id="QBM90932.1"/>
    </source>
</evidence>
<sequence length="117" mass="13621">MYTFAAPQNFVDNTDLDMESEWNTQYVSSLSELSLPLFSAEEPELPTSELLYECAFCMSSHLPTTPCDTGYNNYTLQLPKHAHYTYQEPIYVEEKEKSLNTFLESNYRKWLVSVTPR</sequence>
<accession>A0A4P6XTJ7</accession>
<name>A0A4P6XTJ7_9ASCO</name>
<gene>
    <name evidence="1" type="ORF">METSCH_F05210</name>
</gene>
<keyword evidence="2" id="KW-1185">Reference proteome</keyword>
<evidence type="ECO:0000313" key="2">
    <source>
        <dbReference type="Proteomes" id="UP000292447"/>
    </source>
</evidence>
<protein>
    <submittedName>
        <fullName evidence="1">Uncharacterized protein</fullName>
    </submittedName>
</protein>
<proteinExistence type="predicted"/>